<dbReference type="AlphaFoldDB" id="A0A8H7ZB01"/>
<evidence type="ECO:0000313" key="2">
    <source>
        <dbReference type="Proteomes" id="UP000670092"/>
    </source>
</evidence>
<gene>
    <name evidence="1" type="ORF">I7I52_02792</name>
</gene>
<dbReference type="EMBL" id="JAEVHI010000001">
    <property type="protein sequence ID" value="KAG5304455.1"/>
    <property type="molecule type" value="Genomic_DNA"/>
</dbReference>
<name>A0A8H7ZB01_AJECA</name>
<sequence>MKNLGYQYSSNCSLFDFFLRSKFLQLARLTDLQFGFWDYQVKINIQSELQFGFSENRAILLCTFGPTPSPNLGIVSITPMPKKISYDELRRWPLPIVHSSFAVSKLG</sequence>
<evidence type="ECO:0000313" key="1">
    <source>
        <dbReference type="EMBL" id="KAG5304455.1"/>
    </source>
</evidence>
<reference evidence="1 2" key="1">
    <citation type="submission" date="2021-01" db="EMBL/GenBank/DDBJ databases">
        <title>Chromosome-level genome assembly of a human fungal pathogen reveals clustering of transcriptionally co-regulated genes.</title>
        <authorList>
            <person name="Voorhies M."/>
            <person name="Cohen S."/>
            <person name="Shea T.P."/>
            <person name="Petrus S."/>
            <person name="Munoz J.F."/>
            <person name="Poplawski S."/>
            <person name="Goldman W.E."/>
            <person name="Michael T."/>
            <person name="Cuomo C.A."/>
            <person name="Sil A."/>
            <person name="Beyhan S."/>
        </authorList>
    </citation>
    <scope>NUCLEOTIDE SEQUENCE [LARGE SCALE GENOMIC DNA]</scope>
    <source>
        <strain evidence="1 2">G184AR</strain>
    </source>
</reference>
<proteinExistence type="predicted"/>
<dbReference type="Proteomes" id="UP000670092">
    <property type="component" value="Unassembled WGS sequence"/>
</dbReference>
<organism evidence="1 2">
    <name type="scientific">Ajellomyces capsulatus</name>
    <name type="common">Darling's disease fungus</name>
    <name type="synonym">Histoplasma capsulatum</name>
    <dbReference type="NCBI Taxonomy" id="5037"/>
    <lineage>
        <taxon>Eukaryota</taxon>
        <taxon>Fungi</taxon>
        <taxon>Dikarya</taxon>
        <taxon>Ascomycota</taxon>
        <taxon>Pezizomycotina</taxon>
        <taxon>Eurotiomycetes</taxon>
        <taxon>Eurotiomycetidae</taxon>
        <taxon>Onygenales</taxon>
        <taxon>Ajellomycetaceae</taxon>
        <taxon>Histoplasma</taxon>
    </lineage>
</organism>
<comment type="caution">
    <text evidence="1">The sequence shown here is derived from an EMBL/GenBank/DDBJ whole genome shotgun (WGS) entry which is preliminary data.</text>
</comment>
<protein>
    <submittedName>
        <fullName evidence="1">Uncharacterized protein</fullName>
    </submittedName>
</protein>
<dbReference type="VEuPathDB" id="FungiDB:I7I52_02792"/>
<accession>A0A8H7ZB01</accession>